<evidence type="ECO:0000256" key="8">
    <source>
        <dbReference type="PROSITE-ProRule" id="PRU00169"/>
    </source>
</evidence>
<proteinExistence type="predicted"/>
<keyword evidence="5" id="KW-0805">Transcription regulation</keyword>
<keyword evidence="3 8" id="KW-0597">Phosphoprotein</keyword>
<comment type="caution">
    <text evidence="11">The sequence shown here is derived from an EMBL/GenBank/DDBJ whole genome shotgun (WGS) entry which is preliminary data.</text>
</comment>
<evidence type="ECO:0000259" key="10">
    <source>
        <dbReference type="PROSITE" id="PS50110"/>
    </source>
</evidence>
<dbReference type="GO" id="GO:0003700">
    <property type="term" value="F:DNA-binding transcription factor activity"/>
    <property type="evidence" value="ECO:0007669"/>
    <property type="project" value="InterPro"/>
</dbReference>
<dbReference type="InterPro" id="IPR001789">
    <property type="entry name" value="Sig_transdc_resp-reg_receiver"/>
</dbReference>
<dbReference type="SUPFAM" id="SSF46689">
    <property type="entry name" value="Homeodomain-like"/>
    <property type="match status" value="2"/>
</dbReference>
<dbReference type="GO" id="GO:0043565">
    <property type="term" value="F:sequence-specific DNA binding"/>
    <property type="evidence" value="ECO:0007669"/>
    <property type="project" value="InterPro"/>
</dbReference>
<comment type="subcellular location">
    <subcellularLocation>
        <location evidence="1">Cytoplasm</location>
    </subcellularLocation>
</comment>
<dbReference type="Gene3D" id="3.40.50.2300">
    <property type="match status" value="1"/>
</dbReference>
<dbReference type="Gene3D" id="1.10.10.60">
    <property type="entry name" value="Homeodomain-like"/>
    <property type="match status" value="2"/>
</dbReference>
<dbReference type="Proteomes" id="UP000256977">
    <property type="component" value="Unassembled WGS sequence"/>
</dbReference>
<dbReference type="InterPro" id="IPR011006">
    <property type="entry name" value="CheY-like_superfamily"/>
</dbReference>
<reference evidence="11 12" key="1">
    <citation type="submission" date="2018-07" db="EMBL/GenBank/DDBJ databases">
        <title>Genomic Encyclopedia of Type Strains, Phase III (KMG-III): the genomes of soil and plant-associated and newly described type strains.</title>
        <authorList>
            <person name="Whitman W."/>
        </authorList>
    </citation>
    <scope>NUCLEOTIDE SEQUENCE [LARGE SCALE GENOMIC DNA]</scope>
    <source>
        <strain evidence="11 12">CECT 7287</strain>
    </source>
</reference>
<evidence type="ECO:0000256" key="2">
    <source>
        <dbReference type="ARBA" id="ARBA00022490"/>
    </source>
</evidence>
<dbReference type="CDD" id="cd17536">
    <property type="entry name" value="REC_YesN-like"/>
    <property type="match status" value="1"/>
</dbReference>
<dbReference type="InterPro" id="IPR018062">
    <property type="entry name" value="HTH_AraC-typ_CS"/>
</dbReference>
<evidence type="ECO:0000256" key="6">
    <source>
        <dbReference type="ARBA" id="ARBA00023125"/>
    </source>
</evidence>
<keyword evidence="4" id="KW-0902">Two-component regulatory system</keyword>
<dbReference type="Pfam" id="PF00072">
    <property type="entry name" value="Response_reg"/>
    <property type="match status" value="1"/>
</dbReference>
<sequence>MWNMLVVEDESIVRIGLRYLVDWESYGVVWKAEASNGEEAWNIIEEEEIHIVMTDIRMPVMDGIQLTKKIKERGGGTQVIVISSYDDFPYVQEALRLGVTDYLHKPTMAKEEIVDMLKKVLDNLERTYGPSLTPAGTTEKERDEFLKALLSGTDEEGRLEKQYGALGLPALADGVRLVGIRPASGGREEEQEKSGSRFAAARYFIEKYVSHDWGGAVANGERDELLWLAPAQARSGERTWNEYLAELKKNLANLLNVALVFSGGALASDVPGLRTAYGELQRELGEAEGAVGQAVRMAMDYVDHHFCEDVSLSSCAEFAHVSPAHLSRIFLKETGVNFSDYVIRKKMERAKELLRRTNLRIYEVAEKVGYAHSHYFSKLFKEIVGQSPIEYRNGS</sequence>
<evidence type="ECO:0000256" key="3">
    <source>
        <dbReference type="ARBA" id="ARBA00022553"/>
    </source>
</evidence>
<keyword evidence="6" id="KW-0238">DNA-binding</keyword>
<evidence type="ECO:0000256" key="7">
    <source>
        <dbReference type="ARBA" id="ARBA00023163"/>
    </source>
</evidence>
<dbReference type="PANTHER" id="PTHR42713">
    <property type="entry name" value="HISTIDINE KINASE-RELATED"/>
    <property type="match status" value="1"/>
</dbReference>
<name>A0A3D9I187_9BACL</name>
<dbReference type="SMART" id="SM00342">
    <property type="entry name" value="HTH_ARAC"/>
    <property type="match status" value="1"/>
</dbReference>
<evidence type="ECO:0000256" key="1">
    <source>
        <dbReference type="ARBA" id="ARBA00004496"/>
    </source>
</evidence>
<dbReference type="GO" id="GO:0005737">
    <property type="term" value="C:cytoplasm"/>
    <property type="evidence" value="ECO:0007669"/>
    <property type="project" value="UniProtKB-SubCell"/>
</dbReference>
<dbReference type="InterPro" id="IPR020449">
    <property type="entry name" value="Tscrpt_reg_AraC-type_HTH"/>
</dbReference>
<dbReference type="SUPFAM" id="SSF52172">
    <property type="entry name" value="CheY-like"/>
    <property type="match status" value="1"/>
</dbReference>
<accession>A0A3D9I187</accession>
<evidence type="ECO:0000256" key="5">
    <source>
        <dbReference type="ARBA" id="ARBA00023015"/>
    </source>
</evidence>
<keyword evidence="2" id="KW-0963">Cytoplasm</keyword>
<dbReference type="EMBL" id="QRDZ01000043">
    <property type="protein sequence ID" value="RED55425.1"/>
    <property type="molecule type" value="Genomic_DNA"/>
</dbReference>
<evidence type="ECO:0000256" key="4">
    <source>
        <dbReference type="ARBA" id="ARBA00023012"/>
    </source>
</evidence>
<evidence type="ECO:0000313" key="11">
    <source>
        <dbReference type="EMBL" id="RED55425.1"/>
    </source>
</evidence>
<dbReference type="PRINTS" id="PR00032">
    <property type="entry name" value="HTHARAC"/>
</dbReference>
<dbReference type="RefSeq" id="WP_116065219.1">
    <property type="nucleotide sequence ID" value="NZ_QRDZ01000043.1"/>
</dbReference>
<feature type="domain" description="HTH araC/xylS-type" evidence="9">
    <location>
        <begin position="296"/>
        <end position="394"/>
    </location>
</feature>
<dbReference type="PROSITE" id="PS50110">
    <property type="entry name" value="RESPONSE_REGULATORY"/>
    <property type="match status" value="1"/>
</dbReference>
<keyword evidence="7" id="KW-0804">Transcription</keyword>
<dbReference type="InterPro" id="IPR009057">
    <property type="entry name" value="Homeodomain-like_sf"/>
</dbReference>
<feature type="modified residue" description="4-aspartylphosphate" evidence="8">
    <location>
        <position position="55"/>
    </location>
</feature>
<evidence type="ECO:0000259" key="9">
    <source>
        <dbReference type="PROSITE" id="PS01124"/>
    </source>
</evidence>
<feature type="domain" description="Response regulatory" evidence="10">
    <location>
        <begin position="3"/>
        <end position="120"/>
    </location>
</feature>
<dbReference type="PROSITE" id="PS01124">
    <property type="entry name" value="HTH_ARAC_FAMILY_2"/>
    <property type="match status" value="1"/>
</dbReference>
<protein>
    <submittedName>
        <fullName evidence="11">Two-component system response regulator YesN</fullName>
    </submittedName>
</protein>
<dbReference type="InterPro" id="IPR018060">
    <property type="entry name" value="HTH_AraC"/>
</dbReference>
<evidence type="ECO:0000313" key="12">
    <source>
        <dbReference type="Proteomes" id="UP000256977"/>
    </source>
</evidence>
<dbReference type="AlphaFoldDB" id="A0A3D9I187"/>
<dbReference type="OrthoDB" id="159632at2"/>
<dbReference type="PANTHER" id="PTHR42713:SF3">
    <property type="entry name" value="TRANSCRIPTIONAL REGULATORY PROTEIN HPTR"/>
    <property type="match status" value="1"/>
</dbReference>
<gene>
    <name evidence="11" type="ORF">DFP98_14371</name>
</gene>
<dbReference type="Pfam" id="PF12833">
    <property type="entry name" value="HTH_18"/>
    <property type="match status" value="1"/>
</dbReference>
<dbReference type="InterPro" id="IPR051552">
    <property type="entry name" value="HptR"/>
</dbReference>
<keyword evidence="12" id="KW-1185">Reference proteome</keyword>
<organism evidence="11 12">
    <name type="scientific">Cohnella phaseoli</name>
    <dbReference type="NCBI Taxonomy" id="456490"/>
    <lineage>
        <taxon>Bacteria</taxon>
        <taxon>Bacillati</taxon>
        <taxon>Bacillota</taxon>
        <taxon>Bacilli</taxon>
        <taxon>Bacillales</taxon>
        <taxon>Paenibacillaceae</taxon>
        <taxon>Cohnella</taxon>
    </lineage>
</organism>
<dbReference type="GO" id="GO:0000160">
    <property type="term" value="P:phosphorelay signal transduction system"/>
    <property type="evidence" value="ECO:0007669"/>
    <property type="project" value="UniProtKB-KW"/>
</dbReference>
<dbReference type="SMART" id="SM00448">
    <property type="entry name" value="REC"/>
    <property type="match status" value="1"/>
</dbReference>
<dbReference type="PROSITE" id="PS00041">
    <property type="entry name" value="HTH_ARAC_FAMILY_1"/>
    <property type="match status" value="1"/>
</dbReference>